<gene>
    <name evidence="2" type="ORF">PV383_45975</name>
</gene>
<keyword evidence="3" id="KW-1185">Reference proteome</keyword>
<sequence length="56" mass="5375">MATTTTTTVGAVVAGGLVPGPSVFGASPPTPSRRRPAAVAPRPSTASVAPSRSTTA</sequence>
<evidence type="ECO:0000256" key="1">
    <source>
        <dbReference type="SAM" id="MobiDB-lite"/>
    </source>
</evidence>
<dbReference type="Proteomes" id="UP001282474">
    <property type="component" value="Unassembled WGS sequence"/>
</dbReference>
<proteinExistence type="predicted"/>
<dbReference type="RefSeq" id="WP_234442756.1">
    <property type="nucleotide sequence ID" value="NZ_JABXWI010000016.1"/>
</dbReference>
<feature type="compositionally biased region" description="Low complexity" evidence="1">
    <location>
        <begin position="1"/>
        <end position="16"/>
    </location>
</feature>
<feature type="compositionally biased region" description="Low complexity" evidence="1">
    <location>
        <begin position="37"/>
        <end position="56"/>
    </location>
</feature>
<name>A0ABU4N4I4_9ACTN</name>
<organism evidence="2 3">
    <name type="scientific">Streptomyces caniscabiei</name>
    <dbReference type="NCBI Taxonomy" id="2746961"/>
    <lineage>
        <taxon>Bacteria</taxon>
        <taxon>Bacillati</taxon>
        <taxon>Actinomycetota</taxon>
        <taxon>Actinomycetes</taxon>
        <taxon>Kitasatosporales</taxon>
        <taxon>Streptomycetaceae</taxon>
        <taxon>Streptomyces</taxon>
    </lineage>
</organism>
<feature type="region of interest" description="Disordered" evidence="1">
    <location>
        <begin position="1"/>
        <end position="56"/>
    </location>
</feature>
<comment type="caution">
    <text evidence="2">The sequence shown here is derived from an EMBL/GenBank/DDBJ whole genome shotgun (WGS) entry which is preliminary data.</text>
</comment>
<reference evidence="2 3" key="1">
    <citation type="journal article" date="2023" name="Microb. Genom.">
        <title>Mesoterricola silvestris gen. nov., sp. nov., Mesoterricola sediminis sp. nov., Geothrix oryzae sp. nov., Geothrix edaphica sp. nov., Geothrix rubra sp. nov., and Geothrix limicola sp. nov., six novel members of Acidobacteriota isolated from soils.</title>
        <authorList>
            <person name="Weisberg A.J."/>
            <person name="Pearce E."/>
            <person name="Kramer C.G."/>
            <person name="Chang J.H."/>
            <person name="Clarke C.R."/>
        </authorList>
    </citation>
    <scope>NUCLEOTIDE SEQUENCE [LARGE SCALE GENOMIC DNA]</scope>
    <source>
        <strain evidence="2 3">NE20-4-1</strain>
    </source>
</reference>
<accession>A0ABU4N4I4</accession>
<evidence type="ECO:0000313" key="3">
    <source>
        <dbReference type="Proteomes" id="UP001282474"/>
    </source>
</evidence>
<evidence type="ECO:0000313" key="2">
    <source>
        <dbReference type="EMBL" id="MDX3044460.1"/>
    </source>
</evidence>
<protein>
    <submittedName>
        <fullName evidence="2">Uncharacterized protein</fullName>
    </submittedName>
</protein>
<dbReference type="EMBL" id="JARAWJ010000084">
    <property type="protein sequence ID" value="MDX3044460.1"/>
    <property type="molecule type" value="Genomic_DNA"/>
</dbReference>